<feature type="compositionally biased region" description="Basic and acidic residues" evidence="1">
    <location>
        <begin position="600"/>
        <end position="609"/>
    </location>
</feature>
<reference evidence="2" key="1">
    <citation type="submission" date="2020-01" db="EMBL/GenBank/DDBJ databases">
        <authorList>
            <person name="Feng Z.H.Z."/>
        </authorList>
    </citation>
    <scope>NUCLEOTIDE SEQUENCE</scope>
    <source>
        <strain evidence="2">CBS107.38</strain>
    </source>
</reference>
<accession>A0A8H7B470</accession>
<dbReference type="AlphaFoldDB" id="A0A8H7B470"/>
<dbReference type="Proteomes" id="UP000596902">
    <property type="component" value="Unassembled WGS sequence"/>
</dbReference>
<feature type="region of interest" description="Disordered" evidence="1">
    <location>
        <begin position="655"/>
        <end position="723"/>
    </location>
</feature>
<feature type="compositionally biased region" description="Basic and acidic residues" evidence="1">
    <location>
        <begin position="913"/>
        <end position="937"/>
    </location>
</feature>
<dbReference type="RefSeq" id="XP_038786315.1">
    <property type="nucleotide sequence ID" value="XM_038930626.1"/>
</dbReference>
<feature type="region of interest" description="Disordered" evidence="1">
    <location>
        <begin position="471"/>
        <end position="609"/>
    </location>
</feature>
<comment type="caution">
    <text evidence="2">The sequence shown here is derived from an EMBL/GenBank/DDBJ whole genome shotgun (WGS) entry which is preliminary data.</text>
</comment>
<feature type="compositionally biased region" description="Polar residues" evidence="1">
    <location>
        <begin position="343"/>
        <end position="353"/>
    </location>
</feature>
<feature type="compositionally biased region" description="Polar residues" evidence="1">
    <location>
        <begin position="471"/>
        <end position="483"/>
    </location>
</feature>
<reference evidence="2" key="2">
    <citation type="submission" date="2020-08" db="EMBL/GenBank/DDBJ databases">
        <title>Draft Genome Sequence of Cumin Blight Pathogen Alternaria burnsii.</title>
        <authorList>
            <person name="Feng Z."/>
        </authorList>
    </citation>
    <scope>NUCLEOTIDE SEQUENCE</scope>
    <source>
        <strain evidence="2">CBS107.38</strain>
    </source>
</reference>
<feature type="region of interest" description="Disordered" evidence="1">
    <location>
        <begin position="335"/>
        <end position="388"/>
    </location>
</feature>
<feature type="compositionally biased region" description="Polar residues" evidence="1">
    <location>
        <begin position="1069"/>
        <end position="1085"/>
    </location>
</feature>
<evidence type="ECO:0000313" key="3">
    <source>
        <dbReference type="Proteomes" id="UP000596902"/>
    </source>
</evidence>
<organism evidence="2 3">
    <name type="scientific">Alternaria burnsii</name>
    <dbReference type="NCBI Taxonomy" id="1187904"/>
    <lineage>
        <taxon>Eukaryota</taxon>
        <taxon>Fungi</taxon>
        <taxon>Dikarya</taxon>
        <taxon>Ascomycota</taxon>
        <taxon>Pezizomycotina</taxon>
        <taxon>Dothideomycetes</taxon>
        <taxon>Pleosporomycetidae</taxon>
        <taxon>Pleosporales</taxon>
        <taxon>Pleosporineae</taxon>
        <taxon>Pleosporaceae</taxon>
        <taxon>Alternaria</taxon>
        <taxon>Alternaria sect. Alternaria</taxon>
    </lineage>
</organism>
<feature type="compositionally biased region" description="Acidic residues" evidence="1">
    <location>
        <begin position="824"/>
        <end position="833"/>
    </location>
</feature>
<feature type="region of interest" description="Disordered" evidence="1">
    <location>
        <begin position="1063"/>
        <end position="1125"/>
    </location>
</feature>
<dbReference type="GeneID" id="62203804"/>
<feature type="compositionally biased region" description="Basic and acidic residues" evidence="1">
    <location>
        <begin position="656"/>
        <end position="676"/>
    </location>
</feature>
<evidence type="ECO:0000313" key="2">
    <source>
        <dbReference type="EMBL" id="KAF7676074.1"/>
    </source>
</evidence>
<feature type="compositionally biased region" description="Basic and acidic residues" evidence="1">
    <location>
        <begin position="495"/>
        <end position="524"/>
    </location>
</feature>
<dbReference type="EMBL" id="JAAABM010000007">
    <property type="protein sequence ID" value="KAF7676074.1"/>
    <property type="molecule type" value="Genomic_DNA"/>
</dbReference>
<proteinExistence type="predicted"/>
<name>A0A8H7B470_9PLEO</name>
<evidence type="ECO:0000256" key="1">
    <source>
        <dbReference type="SAM" id="MobiDB-lite"/>
    </source>
</evidence>
<feature type="compositionally biased region" description="Basic and acidic residues" evidence="1">
    <location>
        <begin position="1101"/>
        <end position="1114"/>
    </location>
</feature>
<protein>
    <submittedName>
        <fullName evidence="2">Uncharacterized protein</fullName>
    </submittedName>
</protein>
<feature type="compositionally biased region" description="Basic residues" evidence="1">
    <location>
        <begin position="1115"/>
        <end position="1125"/>
    </location>
</feature>
<feature type="compositionally biased region" description="Polar residues" evidence="1">
    <location>
        <begin position="862"/>
        <end position="875"/>
    </location>
</feature>
<feature type="region of interest" description="Disordered" evidence="1">
    <location>
        <begin position="754"/>
        <end position="1029"/>
    </location>
</feature>
<gene>
    <name evidence="2" type="ORF">GT037_005579</name>
</gene>
<keyword evidence="3" id="KW-1185">Reference proteome</keyword>
<sequence length="1125" mass="121918">MNLEYDSEESFATFNSPNLPSTLAYSTNFLGELVDYKVFPRKIGHKMPDTKDVVVWSLEGLGYTNDAPIVYADGRINDQTHPPDYYAYSPLAYSPLEDSWVEGLREIEDFDWSNDKEGEQKPGILDSKIHDEEEFDSIAGTLCPIGQDKDRDLSNGQVAHLLERTHLPHDRPGDGTFKLRDLPSANDTAPVAEVTDTVVSLPPTEHVGLDSHIDDGKHAAAQDYMDIDGVSIAAAARCGDISSTIEGGITAQQGKVMMPEPAACQEKHFAGGIATEMKPCASPNHNNGVKASTVLYSPASSYHGIHTAHGSDLVNPAQIAKAPDVPKRDTPIIHAPEIGSEHTMVSQATSSALSEGYSIGSPESPEALSRREENVDGPRQTQLRDAADDISPVGLAELLPSEYHNHNVHSVKPYLETVSDEVSMRHSLQLKAPLRAQQSKERASLPPLPFASQYDALGDGRFEIITAEASTSKENTSVTQLAQRPSKLPSPSKVEPLDARAEDQVFTPDLERSETAGRIPKNDLVEGSSSIEDQDRAKGIDPSPPFTLLSGSPTPTPAPEGRTVHLRKRSKSSSNTKNASETDSDAPPKKKARRGTPAEPRPDAVKERSKALKELEFKTAPSFAKTRRGAVNSEKEITLMDEADEESQSMILNSDTEMRCSDHEGNDADMKGHCSDVEVPVTPSKFVPPVEQAPSPSISRQKVSDRELQGLSSTQYRDRSSKAKRDIIPISRQLFKLDTLGKLGLRTNAFEQSPAIHGNDDNSFAPVEGSGVTGSTPKMVKPPMAEPKPTSELMETQENSKALAMAIMEGSDALPAKRRKNEPMEAEEEEEESSPASKIDTANPASLPELTTPPRGLFTNARRVTSTQNVDQNGDVTPAAEDDPVMSHSGSRDDDSSSGISEPGDVEDLSEEQNIHFKDARETIETPYKDDQAHEDYSDTSVPVSKKPQLERKASMLGNQSLSRTNSRRDTPASSVASPKAALARNKYGFKPCPKGPRAPRTRAGCKAAVSSAAPTPLVPKPVPAPKVRVLPKRKAKTICNNTKADMNEDDEALPFVSDITAKGKAKRSTSVATATSGPSNQPSVRKTRHASAMENQSKTARREESKVVEDKTRTAGKARQGRKV</sequence>